<gene>
    <name evidence="1" type="ORF">PLXY2_LOCUS12406</name>
</gene>
<evidence type="ECO:0000313" key="1">
    <source>
        <dbReference type="EMBL" id="CAG9134112.1"/>
    </source>
</evidence>
<comment type="caution">
    <text evidence="1">The sequence shown here is derived from an EMBL/GenBank/DDBJ whole genome shotgun (WGS) entry which is preliminary data.</text>
</comment>
<sequence>MPAVYRVFNSGVVSGKRGLSGVFPYKDPVQHKSVSKYPVNTTKLHKIKLAPPPPPGPRGRIDGLACCASAASLPNQMHLRAPSFPTSPAERALRRRFPVESPCSRKQCTTRGGGSADALSCCDVTPLSSASRP</sequence>
<accession>A0A8S4G581</accession>
<keyword evidence="2" id="KW-1185">Reference proteome</keyword>
<name>A0A8S4G581_PLUXY</name>
<dbReference type="Proteomes" id="UP000653454">
    <property type="component" value="Unassembled WGS sequence"/>
</dbReference>
<reference evidence="1" key="1">
    <citation type="submission" date="2020-11" db="EMBL/GenBank/DDBJ databases">
        <authorList>
            <person name="Whiteford S."/>
        </authorList>
    </citation>
    <scope>NUCLEOTIDE SEQUENCE</scope>
</reference>
<evidence type="ECO:0000313" key="2">
    <source>
        <dbReference type="Proteomes" id="UP000653454"/>
    </source>
</evidence>
<protein>
    <submittedName>
        <fullName evidence="1">(diamondback moth) hypothetical protein</fullName>
    </submittedName>
</protein>
<dbReference type="EMBL" id="CAJHNJ030000073">
    <property type="protein sequence ID" value="CAG9134112.1"/>
    <property type="molecule type" value="Genomic_DNA"/>
</dbReference>
<dbReference type="AlphaFoldDB" id="A0A8S4G581"/>
<proteinExistence type="predicted"/>
<organism evidence="1 2">
    <name type="scientific">Plutella xylostella</name>
    <name type="common">Diamondback moth</name>
    <name type="synonym">Plutella maculipennis</name>
    <dbReference type="NCBI Taxonomy" id="51655"/>
    <lineage>
        <taxon>Eukaryota</taxon>
        <taxon>Metazoa</taxon>
        <taxon>Ecdysozoa</taxon>
        <taxon>Arthropoda</taxon>
        <taxon>Hexapoda</taxon>
        <taxon>Insecta</taxon>
        <taxon>Pterygota</taxon>
        <taxon>Neoptera</taxon>
        <taxon>Endopterygota</taxon>
        <taxon>Lepidoptera</taxon>
        <taxon>Glossata</taxon>
        <taxon>Ditrysia</taxon>
        <taxon>Yponomeutoidea</taxon>
        <taxon>Plutellidae</taxon>
        <taxon>Plutella</taxon>
    </lineage>
</organism>